<organism evidence="2 3">
    <name type="scientific">Clostridium chromiireducens</name>
    <dbReference type="NCBI Taxonomy" id="225345"/>
    <lineage>
        <taxon>Bacteria</taxon>
        <taxon>Bacillati</taxon>
        <taxon>Bacillota</taxon>
        <taxon>Clostridia</taxon>
        <taxon>Eubacteriales</taxon>
        <taxon>Clostridiaceae</taxon>
        <taxon>Clostridium</taxon>
    </lineage>
</organism>
<evidence type="ECO:0000259" key="1">
    <source>
        <dbReference type="Pfam" id="PF12674"/>
    </source>
</evidence>
<reference evidence="2" key="1">
    <citation type="submission" date="2019-12" db="EMBL/GenBank/DDBJ databases">
        <title>Microbes associate with the intestines of laboratory mice.</title>
        <authorList>
            <person name="Navarre W."/>
            <person name="Wong E."/>
        </authorList>
    </citation>
    <scope>NUCLEOTIDE SEQUENCE</scope>
    <source>
        <strain evidence="2">NM79_F5</strain>
    </source>
</reference>
<dbReference type="InterPro" id="IPR025868">
    <property type="entry name" value="Zn_ribbon_dom_put"/>
</dbReference>
<feature type="domain" description="Putative zinc ribbon" evidence="1">
    <location>
        <begin position="13"/>
        <end position="64"/>
    </location>
</feature>
<evidence type="ECO:0000313" key="2">
    <source>
        <dbReference type="EMBL" id="MVX65548.1"/>
    </source>
</evidence>
<sequence>MSMYLKISHWIQCTNCYKGWKVDLSQYDYEEMIELIVPELGRAIGEEEARKEMTALLPTLKRWKEA</sequence>
<dbReference type="AlphaFoldDB" id="A0A964RQ74"/>
<dbReference type="EMBL" id="WSRQ01000034">
    <property type="protein sequence ID" value="MVX65548.1"/>
    <property type="molecule type" value="Genomic_DNA"/>
</dbReference>
<comment type="caution">
    <text evidence="2">The sequence shown here is derived from an EMBL/GenBank/DDBJ whole genome shotgun (WGS) entry which is preliminary data.</text>
</comment>
<accession>A0A964RQ74</accession>
<dbReference type="Proteomes" id="UP000656077">
    <property type="component" value="Unassembled WGS sequence"/>
</dbReference>
<dbReference type="Pfam" id="PF12674">
    <property type="entry name" value="Zn_ribbon_2"/>
    <property type="match status" value="1"/>
</dbReference>
<protein>
    <recommendedName>
        <fullName evidence="1">Putative zinc ribbon domain-containing protein</fullName>
    </recommendedName>
</protein>
<gene>
    <name evidence="2" type="ORF">GKZ28_17845</name>
</gene>
<proteinExistence type="predicted"/>
<name>A0A964RQ74_9CLOT</name>
<evidence type="ECO:0000313" key="3">
    <source>
        <dbReference type="Proteomes" id="UP000656077"/>
    </source>
</evidence>